<keyword evidence="1 7" id="KW-0436">Ligase</keyword>
<dbReference type="Gene3D" id="3.40.50.20">
    <property type="match status" value="1"/>
</dbReference>
<dbReference type="EMBL" id="MTKP01000322">
    <property type="protein sequence ID" value="RWX45533.1"/>
    <property type="molecule type" value="Genomic_DNA"/>
</dbReference>
<sequence length="52" mass="5710">MVLINSNPATIMTDPGLADRTYIEPITPEYLIKVIERERPDAILPTLGGQTA</sequence>
<dbReference type="InterPro" id="IPR058047">
    <property type="entry name" value="CPSase_preATP-grasp"/>
</dbReference>
<dbReference type="FunFam" id="3.40.50.20:FF:000001">
    <property type="entry name" value="Carbamoyl-phosphate synthase large chain"/>
    <property type="match status" value="1"/>
</dbReference>
<keyword evidence="8" id="KW-1185">Reference proteome</keyword>
<dbReference type="SUPFAM" id="SSF52440">
    <property type="entry name" value="PreATP-grasp domain"/>
    <property type="match status" value="1"/>
</dbReference>
<dbReference type="Proteomes" id="UP000288086">
    <property type="component" value="Unassembled WGS sequence"/>
</dbReference>
<dbReference type="InterPro" id="IPR016185">
    <property type="entry name" value="PreATP-grasp_dom_sf"/>
</dbReference>
<dbReference type="GO" id="GO:0004087">
    <property type="term" value="F:carbamoyl-phosphate synthase (ammonia) activity"/>
    <property type="evidence" value="ECO:0007669"/>
    <property type="project" value="UniProtKB-EC"/>
</dbReference>
<evidence type="ECO:0000256" key="1">
    <source>
        <dbReference type="ARBA" id="ARBA00022598"/>
    </source>
</evidence>
<keyword evidence="4" id="KW-0067">ATP-binding</keyword>
<protein>
    <submittedName>
        <fullName evidence="7">Carbamoyl-phosphate synthase L chain, N-terminal domain</fullName>
        <ecNumber evidence="7">6.3.5.5</ecNumber>
    </submittedName>
</protein>
<dbReference type="GO" id="GO:0046872">
    <property type="term" value="F:metal ion binding"/>
    <property type="evidence" value="ECO:0007669"/>
    <property type="project" value="UniProtKB-KW"/>
</dbReference>
<keyword evidence="3" id="KW-0547">Nucleotide-binding</keyword>
<keyword evidence="2" id="KW-0479">Metal-binding</keyword>
<dbReference type="PANTHER" id="PTHR11405:SF53">
    <property type="entry name" value="CARBAMOYL-PHOSPHATE SYNTHASE [AMMONIA], MITOCHONDRIAL"/>
    <property type="match status" value="1"/>
</dbReference>
<evidence type="ECO:0000256" key="4">
    <source>
        <dbReference type="ARBA" id="ARBA00022840"/>
    </source>
</evidence>
<evidence type="ECO:0000256" key="2">
    <source>
        <dbReference type="ARBA" id="ARBA00022723"/>
    </source>
</evidence>
<dbReference type="PANTHER" id="PTHR11405">
    <property type="entry name" value="CARBAMOYLTRANSFERASE FAMILY MEMBER"/>
    <property type="match status" value="1"/>
</dbReference>
<dbReference type="GO" id="GO:0005524">
    <property type="term" value="F:ATP binding"/>
    <property type="evidence" value="ECO:0007669"/>
    <property type="project" value="UniProtKB-KW"/>
</dbReference>
<evidence type="ECO:0000259" key="6">
    <source>
        <dbReference type="Pfam" id="PF25596"/>
    </source>
</evidence>
<dbReference type="AlphaFoldDB" id="A0A444IXH4"/>
<name>A0A444IXH4_9BACT</name>
<evidence type="ECO:0000313" key="8">
    <source>
        <dbReference type="Proteomes" id="UP000288086"/>
    </source>
</evidence>
<reference evidence="7 8" key="1">
    <citation type="submission" date="2017-01" db="EMBL/GenBank/DDBJ databases">
        <title>The cable genome- insights into the physiology and evolution of filamentous bacteria capable of sulfide oxidation via long distance electron transfer.</title>
        <authorList>
            <person name="Schreiber L."/>
            <person name="Bjerg J.T."/>
            <person name="Boggild A."/>
            <person name="Van De Vossenberg J."/>
            <person name="Meysman F."/>
            <person name="Nielsen L.P."/>
            <person name="Schramm A."/>
            <person name="Kjeldsen K.U."/>
        </authorList>
    </citation>
    <scope>NUCLEOTIDE SEQUENCE [LARGE SCALE GENOMIC DNA]</scope>
    <source>
        <strain evidence="7">A1</strain>
    </source>
</reference>
<comment type="catalytic activity">
    <reaction evidence="5">
        <text>hydrogencarbonate + NH4(+) + 2 ATP = carbamoyl phosphate + 2 ADP + phosphate + 2 H(+)</text>
        <dbReference type="Rhea" id="RHEA:18029"/>
        <dbReference type="ChEBI" id="CHEBI:15378"/>
        <dbReference type="ChEBI" id="CHEBI:17544"/>
        <dbReference type="ChEBI" id="CHEBI:28938"/>
        <dbReference type="ChEBI" id="CHEBI:30616"/>
        <dbReference type="ChEBI" id="CHEBI:43474"/>
        <dbReference type="ChEBI" id="CHEBI:58228"/>
        <dbReference type="ChEBI" id="CHEBI:456216"/>
        <dbReference type="EC" id="6.3.4.16"/>
    </reaction>
</comment>
<dbReference type="GO" id="GO:0004088">
    <property type="term" value="F:carbamoyl-phosphate synthase (glutamine-hydrolyzing) activity"/>
    <property type="evidence" value="ECO:0007669"/>
    <property type="project" value="UniProtKB-EC"/>
</dbReference>
<gene>
    <name evidence="7" type="ORF">VT98_13222</name>
</gene>
<comment type="caution">
    <text evidence="7">The sequence shown here is derived from an EMBL/GenBank/DDBJ whole genome shotgun (WGS) entry which is preliminary data.</text>
</comment>
<dbReference type="GO" id="GO:0005737">
    <property type="term" value="C:cytoplasm"/>
    <property type="evidence" value="ECO:0007669"/>
    <property type="project" value="TreeGrafter"/>
</dbReference>
<feature type="domain" description="Carbamoyl phosphate synthase preATP-grasp" evidence="6">
    <location>
        <begin position="2"/>
        <end position="52"/>
    </location>
</feature>
<accession>A0A444IXH4</accession>
<evidence type="ECO:0000256" key="5">
    <source>
        <dbReference type="ARBA" id="ARBA00047359"/>
    </source>
</evidence>
<organism evidence="7 8">
    <name type="scientific">Candidatus Electrothrix communis</name>
    <dbReference type="NCBI Taxonomy" id="1859133"/>
    <lineage>
        <taxon>Bacteria</taxon>
        <taxon>Pseudomonadati</taxon>
        <taxon>Thermodesulfobacteriota</taxon>
        <taxon>Desulfobulbia</taxon>
        <taxon>Desulfobulbales</taxon>
        <taxon>Desulfobulbaceae</taxon>
        <taxon>Candidatus Electrothrix</taxon>
    </lineage>
</organism>
<proteinExistence type="predicted"/>
<dbReference type="EC" id="6.3.5.5" evidence="7"/>
<evidence type="ECO:0000256" key="3">
    <source>
        <dbReference type="ARBA" id="ARBA00022741"/>
    </source>
</evidence>
<dbReference type="Pfam" id="PF25596">
    <property type="entry name" value="CPSase_L_D1"/>
    <property type="match status" value="1"/>
</dbReference>
<evidence type="ECO:0000313" key="7">
    <source>
        <dbReference type="EMBL" id="RWX45533.1"/>
    </source>
</evidence>
<dbReference type="GO" id="GO:0006541">
    <property type="term" value="P:glutamine metabolic process"/>
    <property type="evidence" value="ECO:0007669"/>
    <property type="project" value="TreeGrafter"/>
</dbReference>